<evidence type="ECO:0000256" key="2">
    <source>
        <dbReference type="ARBA" id="ARBA00022475"/>
    </source>
</evidence>
<name>A0A673Y0Y4_SALTR</name>
<dbReference type="GO" id="GO:0005104">
    <property type="term" value="F:fibroblast growth factor receptor binding"/>
    <property type="evidence" value="ECO:0007669"/>
    <property type="project" value="TreeGrafter"/>
</dbReference>
<dbReference type="Ensembl" id="ENSSTUT00000029451.1">
    <property type="protein sequence ID" value="ENSSTUP00000028133.1"/>
    <property type="gene ID" value="ENSSTUG00000012218.1"/>
</dbReference>
<dbReference type="InterPro" id="IPR033132">
    <property type="entry name" value="GH_1_N_CS"/>
</dbReference>
<dbReference type="GO" id="GO:0040016">
    <property type="term" value="P:embryonic cleavage"/>
    <property type="evidence" value="ECO:0007669"/>
    <property type="project" value="Ensembl"/>
</dbReference>
<dbReference type="PANTHER" id="PTHR10353:SF10">
    <property type="entry name" value="KLOTHO"/>
    <property type="match status" value="1"/>
</dbReference>
<evidence type="ECO:0000313" key="10">
    <source>
        <dbReference type="Ensembl" id="ENSSTUP00000028133.1"/>
    </source>
</evidence>
<dbReference type="GeneTree" id="ENSGT00940000157614"/>
<dbReference type="FunFam" id="3.20.20.80:FF:000042">
    <property type="entry name" value="Klotho"/>
    <property type="match status" value="1"/>
</dbReference>
<dbReference type="Gene3D" id="3.20.20.80">
    <property type="entry name" value="Glycosidases"/>
    <property type="match status" value="2"/>
</dbReference>
<gene>
    <name evidence="10" type="primary">KL</name>
    <name evidence="10" type="synonym">kl</name>
</gene>
<evidence type="ECO:0000256" key="4">
    <source>
        <dbReference type="ARBA" id="ARBA00022737"/>
    </source>
</evidence>
<keyword evidence="5 9" id="KW-1133">Transmembrane helix</keyword>
<keyword evidence="2" id="KW-1003">Cell membrane</keyword>
<dbReference type="Proteomes" id="UP000472277">
    <property type="component" value="Chromosome 19"/>
</dbReference>
<evidence type="ECO:0000256" key="5">
    <source>
        <dbReference type="ARBA" id="ARBA00022989"/>
    </source>
</evidence>
<comment type="similarity">
    <text evidence="8">Belongs to the glycosyl hydrolase 1 family. Klotho subfamily.</text>
</comment>
<dbReference type="GO" id="GO:0008543">
    <property type="term" value="P:fibroblast growth factor receptor signaling pathway"/>
    <property type="evidence" value="ECO:0007669"/>
    <property type="project" value="TreeGrafter"/>
</dbReference>
<dbReference type="GO" id="GO:0005886">
    <property type="term" value="C:plasma membrane"/>
    <property type="evidence" value="ECO:0007669"/>
    <property type="project" value="UniProtKB-SubCell"/>
</dbReference>
<organism evidence="10 11">
    <name type="scientific">Salmo trutta</name>
    <name type="common">Brown trout</name>
    <dbReference type="NCBI Taxonomy" id="8032"/>
    <lineage>
        <taxon>Eukaryota</taxon>
        <taxon>Metazoa</taxon>
        <taxon>Chordata</taxon>
        <taxon>Craniata</taxon>
        <taxon>Vertebrata</taxon>
        <taxon>Euteleostomi</taxon>
        <taxon>Actinopterygii</taxon>
        <taxon>Neopterygii</taxon>
        <taxon>Teleostei</taxon>
        <taxon>Protacanthopterygii</taxon>
        <taxon>Salmoniformes</taxon>
        <taxon>Salmonidae</taxon>
        <taxon>Salmoninae</taxon>
        <taxon>Salmo</taxon>
    </lineage>
</organism>
<proteinExistence type="inferred from homology"/>
<keyword evidence="11" id="KW-1185">Reference proteome</keyword>
<keyword evidence="6 9" id="KW-0472">Membrane</keyword>
<evidence type="ECO:0000256" key="6">
    <source>
        <dbReference type="ARBA" id="ARBA00023136"/>
    </source>
</evidence>
<dbReference type="InterPro" id="IPR017853">
    <property type="entry name" value="GH"/>
</dbReference>
<comment type="subcellular location">
    <subcellularLocation>
        <location evidence="1">Cell membrane</location>
        <topology evidence="1">Single-pass membrane protein</topology>
    </subcellularLocation>
</comment>
<dbReference type="InParanoid" id="A0A673Y0Y4"/>
<dbReference type="PRINTS" id="PR00131">
    <property type="entry name" value="GLHYDRLASE1"/>
</dbReference>
<dbReference type="OMA" id="RKPHCVD"/>
<reference evidence="10" key="1">
    <citation type="submission" date="2025-08" db="UniProtKB">
        <authorList>
            <consortium name="Ensembl"/>
        </authorList>
    </citation>
    <scope>IDENTIFICATION</scope>
</reference>
<accession>A0A673Y0Y4</accession>
<dbReference type="PANTHER" id="PTHR10353">
    <property type="entry name" value="GLYCOSYL HYDROLASE"/>
    <property type="match status" value="1"/>
</dbReference>
<dbReference type="GeneID" id="115153838"/>
<evidence type="ECO:0000313" key="11">
    <source>
        <dbReference type="Proteomes" id="UP000472277"/>
    </source>
</evidence>
<evidence type="ECO:0000256" key="3">
    <source>
        <dbReference type="ARBA" id="ARBA00022692"/>
    </source>
</evidence>
<sequence length="1019" mass="117017">MVYITVNDLTQFNAVGAMQLPRFMTFVLVISCELYRAVAGPGAGLKTWERFSKLDYPGDKAFLYDTFPDNFMWAVGTAAYQVEGAFEKDGKGLSIWDTFTRGGNRIATGDVGSDSYHNIQSDVRALKQLGVSHYRFSLSWSRIFPNGSRGSYNEIGTNYYRTLIRKLKEINVQPVITLYHWDLPDNLQRTFGGWSDPALVELFRDYADFCFQTFGDDVKYWITIDNPFLVAWNGYGTGKVAPGIKNDPDLPFRVGHNLLKAHAAAWHLYDRHYRPQQQGKVSMALASHWIKPSRTRRESLQACQWSLDFVLGWFARPLFTDGDYPPSMKHNLSHRLPSFTQAERDEVRGTADFFALSHGPSLSYQLIDASLKFGQIEVLDLRMLLYWIRAEYDNPPIYIVESGWFVQGDIKTEDSKNMYYLKRFIMETLKSIKYDGVNVIGYTHWSLLDGFEWHREYDIRRGLYYVDFNTHNLKRRPKTSANFYKKLIQKNGFPQLPENRPAQGVFPCDFAWGVSANSIQVETTPTQFVDPSVYVWNITGNGELRRLEGFQAPPLRRAQHCADYATIRQQVEEIRGVGVNHFHFSLNWSSLVPSGNVTQPNTTLLGYYRCFTSQLHQANITSMVTLWHHTRQRSSLPAPMEAAGGWFNRDTVVAFADYARLCYRELGPHVKMWITLNEPNDEEDVSPMEGHQLLRAHALAWHAYDQEYRHTQGGQVSLALHMDWVEPAFSFSREDVEPANRVLDCRVGWFSEPIFGSGDYPPRMRNWFHQRHSLDLFHYHLPLFSDEDRQLVRGTYDFFAISHFSTQLVTPTIEENKLPSRLGVQYMGDITWIMSPRPNAPVVPWGLRKALNWVEERYRGVAVYVVANGVQEDPARFDDSLRVYYLYSYINEALKAYILDGVNLKGYFAYSLNDQRDPGFGLYGHVQDEEILKASLFQYQNIIRHNGFPLQGTPTSALQCPSQPLPCPGCLVLTKRPVVGFLSLVGSAVLVTFGLIIYYAAKRHIDRGRDTNGTIFSKI</sequence>
<dbReference type="OrthoDB" id="65569at2759"/>
<dbReference type="GO" id="GO:0004553">
    <property type="term" value="F:hydrolase activity, hydrolyzing O-glycosyl compounds"/>
    <property type="evidence" value="ECO:0007669"/>
    <property type="project" value="InterPro"/>
</dbReference>
<dbReference type="KEGG" id="stru:115153838"/>
<dbReference type="GO" id="GO:0005975">
    <property type="term" value="P:carbohydrate metabolic process"/>
    <property type="evidence" value="ECO:0007669"/>
    <property type="project" value="InterPro"/>
</dbReference>
<dbReference type="SUPFAM" id="SSF51445">
    <property type="entry name" value="(Trans)glycosidases"/>
    <property type="match status" value="2"/>
</dbReference>
<evidence type="ECO:0000256" key="8">
    <source>
        <dbReference type="ARBA" id="ARBA00060858"/>
    </source>
</evidence>
<dbReference type="Pfam" id="PF00232">
    <property type="entry name" value="Glyco_hydro_1"/>
    <property type="match status" value="3"/>
</dbReference>
<dbReference type="RefSeq" id="XP_029555302.1">
    <property type="nucleotide sequence ID" value="XM_029699442.1"/>
</dbReference>
<evidence type="ECO:0000256" key="1">
    <source>
        <dbReference type="ARBA" id="ARBA00004162"/>
    </source>
</evidence>
<dbReference type="FunFam" id="3.20.20.80:FF:000062">
    <property type="entry name" value="Klotho"/>
    <property type="match status" value="1"/>
</dbReference>
<feature type="transmembrane region" description="Helical" evidence="9">
    <location>
        <begin position="978"/>
        <end position="1001"/>
    </location>
</feature>
<keyword evidence="7" id="KW-0325">Glycoprotein</keyword>
<evidence type="ECO:0000256" key="9">
    <source>
        <dbReference type="SAM" id="Phobius"/>
    </source>
</evidence>
<dbReference type="CTD" id="9365"/>
<dbReference type="GO" id="GO:0017134">
    <property type="term" value="F:fibroblast growth factor binding"/>
    <property type="evidence" value="ECO:0007669"/>
    <property type="project" value="TreeGrafter"/>
</dbReference>
<protein>
    <submittedName>
        <fullName evidence="10">Klotho</fullName>
    </submittedName>
</protein>
<dbReference type="AlphaFoldDB" id="A0A673Y0Y4"/>
<evidence type="ECO:0000256" key="7">
    <source>
        <dbReference type="ARBA" id="ARBA00023180"/>
    </source>
</evidence>
<dbReference type="InterPro" id="IPR001360">
    <property type="entry name" value="Glyco_hydro_1"/>
</dbReference>
<dbReference type="FunCoup" id="A0A673Y0Y4">
    <property type="interactions" value="393"/>
</dbReference>
<keyword evidence="4" id="KW-0677">Repeat</keyword>
<keyword evidence="3 9" id="KW-0812">Transmembrane</keyword>
<reference evidence="10" key="2">
    <citation type="submission" date="2025-09" db="UniProtKB">
        <authorList>
            <consortium name="Ensembl"/>
        </authorList>
    </citation>
    <scope>IDENTIFICATION</scope>
</reference>
<dbReference type="PROSITE" id="PS00653">
    <property type="entry name" value="GLYCOSYL_HYDROL_F1_2"/>
    <property type="match status" value="1"/>
</dbReference>